<evidence type="ECO:0000256" key="8">
    <source>
        <dbReference type="ARBA" id="ARBA00023049"/>
    </source>
</evidence>
<keyword evidence="5 10" id="KW-0479">Metal-binding</keyword>
<dbReference type="SUPFAM" id="SSF63737">
    <property type="entry name" value="Leukotriene A4 hydrolase N-terminal domain"/>
    <property type="match status" value="1"/>
</dbReference>
<dbReference type="CDD" id="cd09601">
    <property type="entry name" value="M1_APN-Q_like"/>
    <property type="match status" value="1"/>
</dbReference>
<dbReference type="GO" id="GO:0016020">
    <property type="term" value="C:membrane"/>
    <property type="evidence" value="ECO:0007669"/>
    <property type="project" value="TreeGrafter"/>
</dbReference>
<keyword evidence="17" id="KW-1185">Reference proteome</keyword>
<evidence type="ECO:0000259" key="13">
    <source>
        <dbReference type="Pfam" id="PF01433"/>
    </source>
</evidence>
<name>A9CZ85_9GAMM</name>
<evidence type="ECO:0000256" key="6">
    <source>
        <dbReference type="ARBA" id="ARBA00022801"/>
    </source>
</evidence>
<evidence type="ECO:0000256" key="4">
    <source>
        <dbReference type="ARBA" id="ARBA00022670"/>
    </source>
</evidence>
<evidence type="ECO:0000259" key="14">
    <source>
        <dbReference type="Pfam" id="PF11838"/>
    </source>
</evidence>
<dbReference type="GO" id="GO:0006508">
    <property type="term" value="P:proteolysis"/>
    <property type="evidence" value="ECO:0007669"/>
    <property type="project" value="UniProtKB-KW"/>
</dbReference>
<evidence type="ECO:0000256" key="9">
    <source>
        <dbReference type="PIRSR" id="PIRSR634016-1"/>
    </source>
</evidence>
<evidence type="ECO:0000256" key="5">
    <source>
        <dbReference type="ARBA" id="ARBA00022723"/>
    </source>
</evidence>
<evidence type="ECO:0000256" key="2">
    <source>
        <dbReference type="ARBA" id="ARBA00010136"/>
    </source>
</evidence>
<dbReference type="Pfam" id="PF11838">
    <property type="entry name" value="ERAP1_C"/>
    <property type="match status" value="1"/>
</dbReference>
<dbReference type="GO" id="GO:0016285">
    <property type="term" value="F:alanyl aminopeptidase activity"/>
    <property type="evidence" value="ECO:0007669"/>
    <property type="project" value="UniProtKB-EC"/>
</dbReference>
<dbReference type="GO" id="GO:0008270">
    <property type="term" value="F:zinc ion binding"/>
    <property type="evidence" value="ECO:0007669"/>
    <property type="project" value="UniProtKB-UniRule"/>
</dbReference>
<dbReference type="EC" id="3.4.11.-" evidence="12"/>
<dbReference type="GO" id="GO:0005737">
    <property type="term" value="C:cytoplasm"/>
    <property type="evidence" value="ECO:0007669"/>
    <property type="project" value="TreeGrafter"/>
</dbReference>
<evidence type="ECO:0000256" key="11">
    <source>
        <dbReference type="PIRSR" id="PIRSR634016-4"/>
    </source>
</evidence>
<dbReference type="InterPro" id="IPR027268">
    <property type="entry name" value="Peptidase_M4/M1_CTD_sf"/>
</dbReference>
<gene>
    <name evidence="16" type="ORF">KT99_12859</name>
</gene>
<evidence type="ECO:0000256" key="7">
    <source>
        <dbReference type="ARBA" id="ARBA00022833"/>
    </source>
</evidence>
<dbReference type="InterPro" id="IPR045357">
    <property type="entry name" value="Aminopeptidase_N-like_N"/>
</dbReference>
<dbReference type="EMBL" id="ABIC01000004">
    <property type="protein sequence ID" value="EDQ02260.1"/>
    <property type="molecule type" value="Genomic_DNA"/>
</dbReference>
<dbReference type="InterPro" id="IPR014782">
    <property type="entry name" value="Peptidase_M1_dom"/>
</dbReference>
<dbReference type="STRING" id="314608.KT99_12859"/>
<dbReference type="Gene3D" id="2.60.40.1730">
    <property type="entry name" value="tricorn interacting facor f3 domain"/>
    <property type="match status" value="1"/>
</dbReference>
<reference evidence="16 17" key="1">
    <citation type="submission" date="2007-10" db="EMBL/GenBank/DDBJ databases">
        <authorList>
            <person name="Yayanos A."/>
            <person name="Ferriera S."/>
            <person name="Johnson J."/>
            <person name="Kravitz S."/>
            <person name="Halpern A."/>
            <person name="Remington K."/>
            <person name="Beeson K."/>
            <person name="Tran B."/>
            <person name="Rogers Y.-H."/>
            <person name="Friedman R."/>
            <person name="Venter J.C."/>
        </authorList>
    </citation>
    <scope>NUCLEOTIDE SEQUENCE [LARGE SCALE GENOMIC DNA]</scope>
    <source>
        <strain evidence="16 17">KT99</strain>
    </source>
</reference>
<keyword evidence="6 12" id="KW-0378">Hydrolase</keyword>
<feature type="domain" description="Peptidase M1 membrane alanine aminopeptidase" evidence="13">
    <location>
        <begin position="242"/>
        <end position="455"/>
    </location>
</feature>
<evidence type="ECO:0000256" key="1">
    <source>
        <dbReference type="ARBA" id="ARBA00000098"/>
    </source>
</evidence>
<protein>
    <recommendedName>
        <fullName evidence="12">Aminopeptidase</fullName>
        <ecNumber evidence="12">3.4.11.-</ecNumber>
    </recommendedName>
</protein>
<keyword evidence="3 12" id="KW-0031">Aminopeptidase</keyword>
<dbReference type="InterPro" id="IPR042097">
    <property type="entry name" value="Aminopeptidase_N-like_N_sf"/>
</dbReference>
<feature type="binding site" evidence="10">
    <location>
        <position position="314"/>
    </location>
    <ligand>
        <name>Zn(2+)</name>
        <dbReference type="ChEBI" id="CHEBI:29105"/>
        <note>catalytic</note>
    </ligand>
</feature>
<dbReference type="Pfam" id="PF01433">
    <property type="entry name" value="Peptidase_M1"/>
    <property type="match status" value="1"/>
</dbReference>
<feature type="binding site" evidence="10">
    <location>
        <position position="337"/>
    </location>
    <ligand>
        <name>Zn(2+)</name>
        <dbReference type="ChEBI" id="CHEBI:29105"/>
        <note>catalytic</note>
    </ligand>
</feature>
<proteinExistence type="inferred from homology"/>
<evidence type="ECO:0000259" key="15">
    <source>
        <dbReference type="Pfam" id="PF17900"/>
    </source>
</evidence>
<dbReference type="Pfam" id="PF17900">
    <property type="entry name" value="Peptidase_M1_N"/>
    <property type="match status" value="1"/>
</dbReference>
<dbReference type="Gene3D" id="1.10.390.10">
    <property type="entry name" value="Neutral Protease Domain 2"/>
    <property type="match status" value="1"/>
</dbReference>
<dbReference type="InterPro" id="IPR001930">
    <property type="entry name" value="Peptidase_M1"/>
</dbReference>
<evidence type="ECO:0000256" key="3">
    <source>
        <dbReference type="ARBA" id="ARBA00022438"/>
    </source>
</evidence>
<keyword evidence="8 12" id="KW-0482">Metalloprotease</keyword>
<dbReference type="InterPro" id="IPR034016">
    <property type="entry name" value="M1_APN-typ"/>
</dbReference>
<evidence type="ECO:0000313" key="16">
    <source>
        <dbReference type="EMBL" id="EDQ02260.1"/>
    </source>
</evidence>
<feature type="binding site" evidence="10">
    <location>
        <position position="318"/>
    </location>
    <ligand>
        <name>Zn(2+)</name>
        <dbReference type="ChEBI" id="CHEBI:29105"/>
        <note>catalytic</note>
    </ligand>
</feature>
<dbReference type="GO" id="GO:0005615">
    <property type="term" value="C:extracellular space"/>
    <property type="evidence" value="ECO:0007669"/>
    <property type="project" value="TreeGrafter"/>
</dbReference>
<comment type="cofactor">
    <cofactor evidence="10 12">
        <name>Zn(2+)</name>
        <dbReference type="ChEBI" id="CHEBI:29105"/>
    </cofactor>
    <text evidence="10 12">Binds 1 zinc ion per subunit.</text>
</comment>
<dbReference type="GO" id="GO:0042277">
    <property type="term" value="F:peptide binding"/>
    <property type="evidence" value="ECO:0007669"/>
    <property type="project" value="TreeGrafter"/>
</dbReference>
<feature type="active site" description="Proton acceptor" evidence="9">
    <location>
        <position position="315"/>
    </location>
</feature>
<keyword evidence="4 12" id="KW-0645">Protease</keyword>
<dbReference type="PRINTS" id="PR00756">
    <property type="entry name" value="ALADIPTASE"/>
</dbReference>
<dbReference type="GO" id="GO:0070006">
    <property type="term" value="F:metalloaminopeptidase activity"/>
    <property type="evidence" value="ECO:0007669"/>
    <property type="project" value="TreeGrafter"/>
</dbReference>
<dbReference type="FunFam" id="1.10.390.10:FF:000006">
    <property type="entry name" value="Puromycin-sensitive aminopeptidase"/>
    <property type="match status" value="1"/>
</dbReference>
<dbReference type="PANTHER" id="PTHR11533:SF174">
    <property type="entry name" value="PUROMYCIN-SENSITIVE AMINOPEPTIDASE-RELATED"/>
    <property type="match status" value="1"/>
</dbReference>
<comment type="similarity">
    <text evidence="2 12">Belongs to the peptidase M1 family.</text>
</comment>
<dbReference type="GO" id="GO:0043171">
    <property type="term" value="P:peptide catabolic process"/>
    <property type="evidence" value="ECO:0007669"/>
    <property type="project" value="TreeGrafter"/>
</dbReference>
<keyword evidence="7 10" id="KW-0862">Zinc</keyword>
<dbReference type="SUPFAM" id="SSF55486">
    <property type="entry name" value="Metalloproteases ('zincins'), catalytic domain"/>
    <property type="match status" value="1"/>
</dbReference>
<dbReference type="InterPro" id="IPR024571">
    <property type="entry name" value="ERAP1-like_C_dom"/>
</dbReference>
<dbReference type="Proteomes" id="UP000005839">
    <property type="component" value="Unassembled WGS sequence"/>
</dbReference>
<feature type="domain" description="Aminopeptidase N-like N-terminal" evidence="15">
    <location>
        <begin position="35"/>
        <end position="208"/>
    </location>
</feature>
<dbReference type="PANTHER" id="PTHR11533">
    <property type="entry name" value="PROTEASE M1 ZINC METALLOPROTEASE"/>
    <property type="match status" value="1"/>
</dbReference>
<dbReference type="InterPro" id="IPR050344">
    <property type="entry name" value="Peptidase_M1_aminopeptidases"/>
</dbReference>
<feature type="site" description="Transition state stabilizer" evidence="11">
    <location>
        <position position="396"/>
    </location>
</feature>
<dbReference type="Gene3D" id="2.60.40.1910">
    <property type="match status" value="1"/>
</dbReference>
<evidence type="ECO:0000256" key="10">
    <source>
        <dbReference type="PIRSR" id="PIRSR634016-3"/>
    </source>
</evidence>
<accession>A9CZ85</accession>
<organism evidence="16 17">
    <name type="scientific">Shewanella benthica KT99</name>
    <dbReference type="NCBI Taxonomy" id="314608"/>
    <lineage>
        <taxon>Bacteria</taxon>
        <taxon>Pseudomonadati</taxon>
        <taxon>Pseudomonadota</taxon>
        <taxon>Gammaproteobacteria</taxon>
        <taxon>Alteromonadales</taxon>
        <taxon>Shewanellaceae</taxon>
        <taxon>Shewanella</taxon>
    </lineage>
</organism>
<evidence type="ECO:0000256" key="12">
    <source>
        <dbReference type="RuleBase" id="RU364040"/>
    </source>
</evidence>
<sequence length="861" mass="96003">MDMYRVMATGLVTVSLFGSGVIQADEFVLSKQTKPISQAVSLALDPTKDDFSGSTDIKIQVLEKTKIIQLNGVDYSATNIQLTGHQACEMTAKMLDTGIVNLVCDTEIKPGNYNLHLDFSAPFNRQSVGLYKTVDAGVPYLFTQFEMSDARRSFPVFDEPEYKIPFQITITAPSNEKVYSNTPVQSTKVEGELTTHVFAQTKPLPSYLVAFAVGQFEEVTIEGMKIPGRVITTKGKIELAQYAVKEMPAILGALESYFGVDYPYKKLDSIAVPEFPFGAMENAGLVTYREDILLLDEQSANQNTKQSSVSVVAHELAHQWYGNLVTMEWWNDLWLNEAFASWMAAKITHQLHPEFESDLRLSKNRVMSMDARLSTKPIRKPIKTEADIMDGLGLAYSKGSAVLSMVENWIGEESFKQGIRQYIKDNAFKNTQADDLWNALSKASGKDVAKVLSTFIEQSSYPLITVDVKGQTLTLSQQRFVFAGSKAPVQAWVVPVSIKYGKGDKIISTSILLDSETKTLDLEFTPDWIYPDADAMGYYRWLLDDKQLANLLVNAKTKLTARERKALISSADALLDCGFISAGDLLAILAEFIDDDHPQIVSSALSYLQIQKMTFIDASNEAKWAKFISAKAKVAIDKYGLVATPGESIEISKLRPSLIAILAFEGKDKAVIRDAKLASRAYIAGDKSVDAYLIGTQLQIAIYFGNNDLIQEFKKTFETTKNPQKRTKLMYALGYVAEPKQQKAILDYSLTDKLNSPDLKYIMAGQSYTPVRKALFRDWVYSHYQAVKAKLPPFSVAKLPNYTGTGCDLKALEQTNSFFEPKLEASPEFKRTLAKLNEKVKNCVKLKTREQASVNNYLQNL</sequence>
<dbReference type="Gene3D" id="1.25.50.20">
    <property type="match status" value="1"/>
</dbReference>
<evidence type="ECO:0000313" key="17">
    <source>
        <dbReference type="Proteomes" id="UP000005839"/>
    </source>
</evidence>
<comment type="caution">
    <text evidence="16">The sequence shown here is derived from an EMBL/GenBank/DDBJ whole genome shotgun (WGS) entry which is preliminary data.</text>
</comment>
<feature type="domain" description="ERAP1-like C-terminal" evidence="14">
    <location>
        <begin position="528"/>
        <end position="841"/>
    </location>
</feature>
<dbReference type="AlphaFoldDB" id="A9CZ85"/>
<comment type="catalytic activity">
    <reaction evidence="1">
        <text>Release of an N-terminal amino acid, Xaa-|-Yaa- from a peptide, amide or arylamide. Xaa is preferably Ala, but may be most amino acids including Pro (slow action). When a terminal hydrophobic residue is followed by a prolyl residue, the two may be released as an intact Xaa-Pro dipeptide.</text>
        <dbReference type="EC" id="3.4.11.2"/>
    </reaction>
</comment>